<dbReference type="Pfam" id="PF08352">
    <property type="entry name" value="oligo_HPY"/>
    <property type="match status" value="1"/>
</dbReference>
<evidence type="ECO:0000259" key="6">
    <source>
        <dbReference type="PROSITE" id="PS50893"/>
    </source>
</evidence>
<dbReference type="STRING" id="454194.PYK22_01281"/>
<evidence type="ECO:0000256" key="2">
    <source>
        <dbReference type="ARBA" id="ARBA00022448"/>
    </source>
</evidence>
<dbReference type="GO" id="GO:0015833">
    <property type="term" value="P:peptide transport"/>
    <property type="evidence" value="ECO:0007669"/>
    <property type="project" value="InterPro"/>
</dbReference>
<dbReference type="InterPro" id="IPR050319">
    <property type="entry name" value="ABC_transp_ATP-bind"/>
</dbReference>
<evidence type="ECO:0000313" key="8">
    <source>
        <dbReference type="Proteomes" id="UP000031518"/>
    </source>
</evidence>
<dbReference type="InterPro" id="IPR003593">
    <property type="entry name" value="AAA+_ATPase"/>
</dbReference>
<dbReference type="FunFam" id="3.40.50.300:FF:000016">
    <property type="entry name" value="Oligopeptide ABC transporter ATP-binding component"/>
    <property type="match status" value="1"/>
</dbReference>
<reference evidence="7 8" key="2">
    <citation type="submission" date="2015-01" db="EMBL/GenBank/DDBJ databases">
        <title>Complete genome sequence of Pyrinomonas methylaliphatogenes type strain K22T.</title>
        <authorList>
            <person name="Lee K.C.Y."/>
            <person name="Power J.F."/>
            <person name="Dunfield P.F."/>
            <person name="Morgan X.C."/>
            <person name="Huttenhower C."/>
            <person name="Stott M.B."/>
        </authorList>
    </citation>
    <scope>NUCLEOTIDE SEQUENCE [LARGE SCALE GENOMIC DNA]</scope>
    <source>
        <strain evidence="7 8">K22</strain>
    </source>
</reference>
<dbReference type="EMBL" id="CBXV010000004">
    <property type="protein sequence ID" value="CDM65283.1"/>
    <property type="molecule type" value="Genomic_DNA"/>
</dbReference>
<dbReference type="InterPro" id="IPR013563">
    <property type="entry name" value="Oligopep_ABC_C"/>
</dbReference>
<dbReference type="Proteomes" id="UP000031518">
    <property type="component" value="Unassembled WGS sequence"/>
</dbReference>
<dbReference type="Pfam" id="PF00005">
    <property type="entry name" value="ABC_tran"/>
    <property type="match status" value="1"/>
</dbReference>
<dbReference type="PROSITE" id="PS50893">
    <property type="entry name" value="ABC_TRANSPORTER_2"/>
    <property type="match status" value="1"/>
</dbReference>
<keyword evidence="2" id="KW-0813">Transport</keyword>
<keyword evidence="3" id="KW-0547">Nucleotide-binding</keyword>
<dbReference type="GO" id="GO:0016887">
    <property type="term" value="F:ATP hydrolysis activity"/>
    <property type="evidence" value="ECO:0007669"/>
    <property type="project" value="InterPro"/>
</dbReference>
<evidence type="ECO:0000256" key="1">
    <source>
        <dbReference type="ARBA" id="ARBA00005417"/>
    </source>
</evidence>
<dbReference type="PANTHER" id="PTHR43776:SF7">
    <property type="entry name" value="D,D-DIPEPTIDE TRANSPORT ATP-BINDING PROTEIN DDPF-RELATED"/>
    <property type="match status" value="1"/>
</dbReference>
<dbReference type="RefSeq" id="WP_083437657.1">
    <property type="nucleotide sequence ID" value="NZ_CBXV010000004.1"/>
</dbReference>
<dbReference type="InterPro" id="IPR017871">
    <property type="entry name" value="ABC_transporter-like_CS"/>
</dbReference>
<evidence type="ECO:0000256" key="4">
    <source>
        <dbReference type="ARBA" id="ARBA00022840"/>
    </source>
</evidence>
<sequence length="374" mass="41632">MWEAISSQNASSGSPKVPPSGDGRDLLLEIRDLRVHFDLGGGTLWDRITGGSPARRVVKAVDGVTLVVRSGETLGLVGESGCGKSTLGRAILRLIEPTGGQIIFRGRDLARLSREEMRRERRHLQMIFQDPYASLNPRLTVRDIIAEPLETFGLTRGLETEERVRDLMRKVGLSPRFIKRYPHEFSGGQRQRIGIARALALNPKLIVADEPISALDVSIQAQIMNLLKRLQREFDLTYLFISHDLRAVRYVSDRIAVMYLGKIVELAEARAIYEEPLMPYTKALISAVPVPDPTIELTRRRIVLEGDVPSPLDPPSGCRFRTRCPYAIAQCAEVVPPLVEIKPRHFAACIRISPDEPQIERVAAGEAPGLKRAS</sequence>
<comment type="similarity">
    <text evidence="1">Belongs to the ABC transporter superfamily.</text>
</comment>
<dbReference type="OrthoDB" id="9806285at2"/>
<keyword evidence="4 7" id="KW-0067">ATP-binding</keyword>
<feature type="compositionally biased region" description="Polar residues" evidence="5">
    <location>
        <begin position="1"/>
        <end position="14"/>
    </location>
</feature>
<gene>
    <name evidence="7" type="ORF">PYK22_01281</name>
</gene>
<dbReference type="AlphaFoldDB" id="A0A0B6WVG0"/>
<organism evidence="7 8">
    <name type="scientific">Pyrinomonas methylaliphatogenes</name>
    <dbReference type="NCBI Taxonomy" id="454194"/>
    <lineage>
        <taxon>Bacteria</taxon>
        <taxon>Pseudomonadati</taxon>
        <taxon>Acidobacteriota</taxon>
        <taxon>Blastocatellia</taxon>
        <taxon>Blastocatellales</taxon>
        <taxon>Pyrinomonadaceae</taxon>
        <taxon>Pyrinomonas</taxon>
    </lineage>
</organism>
<reference evidence="7 8" key="1">
    <citation type="submission" date="2013-12" db="EMBL/GenBank/DDBJ databases">
        <authorList>
            <person name="Stott M."/>
        </authorList>
    </citation>
    <scope>NUCLEOTIDE SEQUENCE [LARGE SCALE GENOMIC DNA]</scope>
    <source>
        <strain evidence="7 8">K22</strain>
    </source>
</reference>
<evidence type="ECO:0000256" key="3">
    <source>
        <dbReference type="ARBA" id="ARBA00022741"/>
    </source>
</evidence>
<keyword evidence="8" id="KW-1185">Reference proteome</keyword>
<dbReference type="InterPro" id="IPR003439">
    <property type="entry name" value="ABC_transporter-like_ATP-bd"/>
</dbReference>
<dbReference type="SMART" id="SM00382">
    <property type="entry name" value="AAA"/>
    <property type="match status" value="1"/>
</dbReference>
<dbReference type="InterPro" id="IPR027417">
    <property type="entry name" value="P-loop_NTPase"/>
</dbReference>
<accession>A0A0B6WVG0</accession>
<feature type="region of interest" description="Disordered" evidence="5">
    <location>
        <begin position="1"/>
        <end position="21"/>
    </location>
</feature>
<dbReference type="GO" id="GO:0055085">
    <property type="term" value="P:transmembrane transport"/>
    <property type="evidence" value="ECO:0007669"/>
    <property type="project" value="UniProtKB-ARBA"/>
</dbReference>
<evidence type="ECO:0000313" key="7">
    <source>
        <dbReference type="EMBL" id="CDM65283.1"/>
    </source>
</evidence>
<dbReference type="CDD" id="cd03257">
    <property type="entry name" value="ABC_NikE_OppD_transporters"/>
    <property type="match status" value="1"/>
</dbReference>
<protein>
    <submittedName>
        <fullName evidence="7">Oligopeptide/dipeptide ABC transporter, ATP-binding protein</fullName>
    </submittedName>
</protein>
<proteinExistence type="inferred from homology"/>
<evidence type="ECO:0000256" key="5">
    <source>
        <dbReference type="SAM" id="MobiDB-lite"/>
    </source>
</evidence>
<dbReference type="Gene3D" id="3.40.50.300">
    <property type="entry name" value="P-loop containing nucleotide triphosphate hydrolases"/>
    <property type="match status" value="1"/>
</dbReference>
<name>A0A0B6WVG0_9BACT</name>
<dbReference type="NCBIfam" id="TIGR01727">
    <property type="entry name" value="oligo_HPY"/>
    <property type="match status" value="1"/>
</dbReference>
<dbReference type="SUPFAM" id="SSF52540">
    <property type="entry name" value="P-loop containing nucleoside triphosphate hydrolases"/>
    <property type="match status" value="1"/>
</dbReference>
<dbReference type="PANTHER" id="PTHR43776">
    <property type="entry name" value="TRANSPORT ATP-BINDING PROTEIN"/>
    <property type="match status" value="1"/>
</dbReference>
<dbReference type="GO" id="GO:0005524">
    <property type="term" value="F:ATP binding"/>
    <property type="evidence" value="ECO:0007669"/>
    <property type="project" value="UniProtKB-KW"/>
</dbReference>
<dbReference type="PROSITE" id="PS00211">
    <property type="entry name" value="ABC_TRANSPORTER_1"/>
    <property type="match status" value="1"/>
</dbReference>
<feature type="domain" description="ABC transporter" evidence="6">
    <location>
        <begin position="30"/>
        <end position="285"/>
    </location>
</feature>